<keyword evidence="2" id="KW-0645">Protease</keyword>
<dbReference type="PANTHER" id="PTHR39420">
    <property type="match status" value="1"/>
</dbReference>
<sequence>MSIDHRKVQRVARLISGGGPAVSQAQAAGVVRDLRRQAGVAPALVGEITGLDEAAADAGRIEVKVVDRPTWAAAAARSIDAMTSGLPAETGVPAETGATAETGVPAETGAPARSGTSIGTAEGAIVLPAVASRVLGQFDPFAGEGRLYLVAPNVASFRGKYDLDQRDLCLWVCVHELTHATQFAAAPWLKAVITDRASALFSAMDAGDSASEILAEATAMMSLLEGHAEYVMNNVPVVRMPSRARIVAAMARQRKAKNPLIAAIAKYTGFEEKTKQYTQGAQFVAHVVDAEGMEFFNRVWENVTCLPNADELADPDTWIERMR</sequence>
<dbReference type="Pfam" id="PF10103">
    <property type="entry name" value="Zincin_2"/>
    <property type="match status" value="1"/>
</dbReference>
<organism evidence="2 3">
    <name type="scientific">Trueperella pecoris</name>
    <dbReference type="NCBI Taxonomy" id="2733571"/>
    <lineage>
        <taxon>Bacteria</taxon>
        <taxon>Bacillati</taxon>
        <taxon>Actinomycetota</taxon>
        <taxon>Actinomycetes</taxon>
        <taxon>Actinomycetales</taxon>
        <taxon>Actinomycetaceae</taxon>
        <taxon>Trueperella</taxon>
    </lineage>
</organism>
<dbReference type="InterPro" id="IPR042271">
    <property type="entry name" value="Zinicin_2_N"/>
</dbReference>
<proteinExistence type="predicted"/>
<accession>A0A7M1QVZ9</accession>
<keyword evidence="2" id="KW-0482">Metalloprotease</keyword>
<dbReference type="InterPro" id="IPR018766">
    <property type="entry name" value="Zinicin_2"/>
</dbReference>
<dbReference type="AlphaFoldDB" id="A0A7M1QVZ9"/>
<keyword evidence="3" id="KW-1185">Reference proteome</keyword>
<dbReference type="RefSeq" id="WP_197551429.1">
    <property type="nucleotide sequence ID" value="NZ_CP063213.1"/>
</dbReference>
<dbReference type="EMBL" id="CP063213">
    <property type="protein sequence ID" value="QOR46003.1"/>
    <property type="molecule type" value="Genomic_DNA"/>
</dbReference>
<dbReference type="GO" id="GO:0008237">
    <property type="term" value="F:metallopeptidase activity"/>
    <property type="evidence" value="ECO:0007669"/>
    <property type="project" value="UniProtKB-KW"/>
</dbReference>
<name>A0A7M1QVZ9_9ACTO</name>
<evidence type="ECO:0000256" key="1">
    <source>
        <dbReference type="SAM" id="MobiDB-lite"/>
    </source>
</evidence>
<evidence type="ECO:0000313" key="2">
    <source>
        <dbReference type="EMBL" id="QOR46003.1"/>
    </source>
</evidence>
<dbReference type="SUPFAM" id="SSF55486">
    <property type="entry name" value="Metalloproteases ('zincins'), catalytic domain"/>
    <property type="match status" value="1"/>
</dbReference>
<feature type="region of interest" description="Disordered" evidence="1">
    <location>
        <begin position="86"/>
        <end position="115"/>
    </location>
</feature>
<gene>
    <name evidence="2" type="ORF">INS88_01915</name>
</gene>
<dbReference type="Proteomes" id="UP000595053">
    <property type="component" value="Chromosome"/>
</dbReference>
<dbReference type="Gene3D" id="1.20.150.30">
    <property type="entry name" value="Zincin-like metallopeptidase, N-terminal domain"/>
    <property type="match status" value="1"/>
</dbReference>
<dbReference type="GO" id="GO:0006508">
    <property type="term" value="P:proteolysis"/>
    <property type="evidence" value="ECO:0007669"/>
    <property type="project" value="UniProtKB-KW"/>
</dbReference>
<evidence type="ECO:0000313" key="3">
    <source>
        <dbReference type="Proteomes" id="UP000595053"/>
    </source>
</evidence>
<dbReference type="PANTHER" id="PTHR39420:SF1">
    <property type="entry name" value="HYDROLASE"/>
    <property type="match status" value="1"/>
</dbReference>
<protein>
    <submittedName>
        <fullName evidence="2">Zinc-dependent metalloprotease</fullName>
    </submittedName>
</protein>
<reference evidence="2 3" key="1">
    <citation type="submission" date="2020-10" db="EMBL/GenBank/DDBJ databases">
        <title>Trueperella pecoris sp. nov. isolated from bovine and porcine specimens.</title>
        <authorList>
            <person name="Schoenecker L."/>
            <person name="Schnydrig P."/>
            <person name="Brodard I."/>
            <person name="Thomann A."/>
            <person name="Hemphill A."/>
            <person name="Rodriguez-Campos S."/>
            <person name="Perreten V."/>
            <person name="Jores J."/>
            <person name="Kittl S."/>
        </authorList>
    </citation>
    <scope>NUCLEOTIDE SEQUENCE [LARGE SCALE GENOMIC DNA]</scope>
    <source>
        <strain evidence="2 3">15A0121</strain>
    </source>
</reference>
<keyword evidence="2" id="KW-0378">Hydrolase</keyword>